<organism evidence="8 9">
    <name type="scientific">Conidiobolus coronatus (strain ATCC 28846 / CBS 209.66 / NRRL 28638)</name>
    <name type="common">Delacroixia coronata</name>
    <dbReference type="NCBI Taxonomy" id="796925"/>
    <lineage>
        <taxon>Eukaryota</taxon>
        <taxon>Fungi</taxon>
        <taxon>Fungi incertae sedis</taxon>
        <taxon>Zoopagomycota</taxon>
        <taxon>Entomophthoromycotina</taxon>
        <taxon>Entomophthoromycetes</taxon>
        <taxon>Entomophthorales</taxon>
        <taxon>Ancylistaceae</taxon>
        <taxon>Conidiobolus</taxon>
    </lineage>
</organism>
<dbReference type="Proteomes" id="UP000070444">
    <property type="component" value="Unassembled WGS sequence"/>
</dbReference>
<dbReference type="SMART" id="SM00326">
    <property type="entry name" value="SH3"/>
    <property type="match status" value="1"/>
</dbReference>
<evidence type="ECO:0000256" key="5">
    <source>
        <dbReference type="SAM" id="Phobius"/>
    </source>
</evidence>
<keyword evidence="9" id="KW-1185">Reference proteome</keyword>
<proteinExistence type="predicted"/>
<dbReference type="Gene3D" id="2.10.10.10">
    <property type="entry name" value="Fibronectin, type II, collagen-binding"/>
    <property type="match status" value="1"/>
</dbReference>
<evidence type="ECO:0000313" key="8">
    <source>
        <dbReference type="EMBL" id="KXN72548.1"/>
    </source>
</evidence>
<feature type="signal peptide" evidence="6">
    <location>
        <begin position="1"/>
        <end position="21"/>
    </location>
</feature>
<feature type="domain" description="SH3" evidence="7">
    <location>
        <begin position="269"/>
        <end position="331"/>
    </location>
</feature>
<reference evidence="8 9" key="1">
    <citation type="journal article" date="2015" name="Genome Biol. Evol.">
        <title>Phylogenomic analyses indicate that early fungi evolved digesting cell walls of algal ancestors of land plants.</title>
        <authorList>
            <person name="Chang Y."/>
            <person name="Wang S."/>
            <person name="Sekimoto S."/>
            <person name="Aerts A.L."/>
            <person name="Choi C."/>
            <person name="Clum A."/>
            <person name="LaButti K.M."/>
            <person name="Lindquist E.A."/>
            <person name="Yee Ngan C."/>
            <person name="Ohm R.A."/>
            <person name="Salamov A.A."/>
            <person name="Grigoriev I.V."/>
            <person name="Spatafora J.W."/>
            <person name="Berbee M.L."/>
        </authorList>
    </citation>
    <scope>NUCLEOTIDE SEQUENCE [LARGE SCALE GENOMIC DNA]</scope>
    <source>
        <strain evidence="8 9">NRRL 28638</strain>
    </source>
</reference>
<evidence type="ECO:0000313" key="9">
    <source>
        <dbReference type="Proteomes" id="UP000070444"/>
    </source>
</evidence>
<keyword evidence="6" id="KW-0732">Signal</keyword>
<protein>
    <recommendedName>
        <fullName evidence="7">SH3 domain-containing protein</fullName>
    </recommendedName>
</protein>
<dbReference type="InterPro" id="IPR013806">
    <property type="entry name" value="Kringle-like"/>
</dbReference>
<evidence type="ECO:0000259" key="7">
    <source>
        <dbReference type="PROSITE" id="PS50002"/>
    </source>
</evidence>
<dbReference type="SUPFAM" id="SSF57440">
    <property type="entry name" value="Kringle-like"/>
    <property type="match status" value="1"/>
</dbReference>
<feature type="compositionally biased region" description="Polar residues" evidence="4">
    <location>
        <begin position="336"/>
        <end position="352"/>
    </location>
</feature>
<dbReference type="AlphaFoldDB" id="A0A137PC11"/>
<keyword evidence="5" id="KW-1133">Transmembrane helix</keyword>
<evidence type="ECO:0000256" key="6">
    <source>
        <dbReference type="SAM" id="SignalP"/>
    </source>
</evidence>
<dbReference type="SUPFAM" id="SSF50044">
    <property type="entry name" value="SH3-domain"/>
    <property type="match status" value="1"/>
</dbReference>
<dbReference type="PROSITE" id="PS50002">
    <property type="entry name" value="SH3"/>
    <property type="match status" value="1"/>
</dbReference>
<keyword evidence="2" id="KW-1015">Disulfide bond</keyword>
<keyword evidence="1 3" id="KW-0728">SH3 domain</keyword>
<accession>A0A137PC11</accession>
<evidence type="ECO:0000256" key="2">
    <source>
        <dbReference type="ARBA" id="ARBA00023157"/>
    </source>
</evidence>
<feature type="region of interest" description="Disordered" evidence="4">
    <location>
        <begin position="336"/>
        <end position="359"/>
    </location>
</feature>
<dbReference type="InterPro" id="IPR001452">
    <property type="entry name" value="SH3_domain"/>
</dbReference>
<dbReference type="Gene3D" id="2.30.30.40">
    <property type="entry name" value="SH3 Domains"/>
    <property type="match status" value="1"/>
</dbReference>
<dbReference type="OrthoDB" id="5340910at2759"/>
<evidence type="ECO:0000256" key="3">
    <source>
        <dbReference type="PROSITE-ProRule" id="PRU00192"/>
    </source>
</evidence>
<keyword evidence="5" id="KW-0472">Membrane</keyword>
<keyword evidence="5" id="KW-0812">Transmembrane</keyword>
<sequence length="359" mass="39410">MSKSNFKSIIWLSLFSYLLAATPPTVSYMDCSPVYKYKSVHFQGCTEADSEGMPWCMLKKPANNGSPWGYCNMTTLPVFTGNPPDNTAQVQDCDVTHQMTPPNLKKSITYYGCYSTDNQKTYHCQSNGALINCLVGLSPTSNEYRKPPPNLLPNTTIPHPTNITKEGEVDSSMLSEDRSSSGSNSVLIIVLSCLAAAVIVAIIGYVMVKRHRRRWIREHLKAAHYISHDYNNMATTKSVKSPPPVMTQFSAAPSYTQINDTHNATNNVSKNTSYTVVSTYTPTLSDELVIQPGDQVTVITEFDDGWCQGVNVTRGGCQGVFPKHCITPTAAAMQNQANQLKKSQRSSSNLLGGTQRGGR</sequence>
<evidence type="ECO:0000256" key="1">
    <source>
        <dbReference type="ARBA" id="ARBA00022443"/>
    </source>
</evidence>
<dbReference type="EMBL" id="KQ964451">
    <property type="protein sequence ID" value="KXN72548.1"/>
    <property type="molecule type" value="Genomic_DNA"/>
</dbReference>
<dbReference type="InterPro" id="IPR036028">
    <property type="entry name" value="SH3-like_dom_sf"/>
</dbReference>
<name>A0A137PC11_CONC2</name>
<gene>
    <name evidence="8" type="ORF">CONCODRAFT_4645</name>
</gene>
<feature type="chain" id="PRO_5007294661" description="SH3 domain-containing protein" evidence="6">
    <location>
        <begin position="22"/>
        <end position="359"/>
    </location>
</feature>
<dbReference type="Pfam" id="PF14604">
    <property type="entry name" value="SH3_9"/>
    <property type="match status" value="1"/>
</dbReference>
<feature type="transmembrane region" description="Helical" evidence="5">
    <location>
        <begin position="186"/>
        <end position="208"/>
    </location>
</feature>
<evidence type="ECO:0000256" key="4">
    <source>
        <dbReference type="SAM" id="MobiDB-lite"/>
    </source>
</evidence>
<dbReference type="InterPro" id="IPR036943">
    <property type="entry name" value="FN_type2_sf"/>
</dbReference>